<reference evidence="1" key="1">
    <citation type="journal article" date="2021" name="PeerJ">
        <title>Extensive microbial diversity within the chicken gut microbiome revealed by metagenomics and culture.</title>
        <authorList>
            <person name="Gilroy R."/>
            <person name="Ravi A."/>
            <person name="Getino M."/>
            <person name="Pursley I."/>
            <person name="Horton D.L."/>
            <person name="Alikhan N.F."/>
            <person name="Baker D."/>
            <person name="Gharbi K."/>
            <person name="Hall N."/>
            <person name="Watson M."/>
            <person name="Adriaenssens E.M."/>
            <person name="Foster-Nyarko E."/>
            <person name="Jarju S."/>
            <person name="Secka A."/>
            <person name="Antonio M."/>
            <person name="Oren A."/>
            <person name="Chaudhuri R.R."/>
            <person name="La Ragione R."/>
            <person name="Hildebrand F."/>
            <person name="Pallen M.J."/>
        </authorList>
    </citation>
    <scope>NUCLEOTIDE SEQUENCE</scope>
    <source>
        <strain evidence="1">1719</strain>
    </source>
</reference>
<dbReference type="AlphaFoldDB" id="A0A9D1W7P3"/>
<reference evidence="1" key="2">
    <citation type="submission" date="2021-04" db="EMBL/GenBank/DDBJ databases">
        <authorList>
            <person name="Gilroy R."/>
        </authorList>
    </citation>
    <scope>NUCLEOTIDE SEQUENCE</scope>
    <source>
        <strain evidence="1">1719</strain>
    </source>
</reference>
<dbReference type="Proteomes" id="UP000824156">
    <property type="component" value="Unassembled WGS sequence"/>
</dbReference>
<accession>A0A9D1W7P3</accession>
<evidence type="ECO:0000313" key="2">
    <source>
        <dbReference type="Proteomes" id="UP000824156"/>
    </source>
</evidence>
<sequence>MIFNQDGSGIWCHNDSGDQSRFFLINTQGDLIAEYYLEGANFIDVEDIARMNWKGENYLCIADIGDNLAKRELTSLYFVKEPASDITKRDEKFVFAAEDIFKITLKYSDGPRDAEAIFIDPKTFELVLITKRELNVRAYAVPLMDTNTQTFKKSHILKDFIELPLAFVTAADISRDGSGILVKNLLEVHYFPRKDKEHVLKALQRPSIKQSYFPEPQGEAIAFSLDGSRFYTTSERPLGLEAYIYQYKLIK</sequence>
<gene>
    <name evidence="1" type="ORF">H9853_02525</name>
</gene>
<protein>
    <submittedName>
        <fullName evidence="1">Uncharacterized protein</fullName>
    </submittedName>
</protein>
<proteinExistence type="predicted"/>
<evidence type="ECO:0000313" key="1">
    <source>
        <dbReference type="EMBL" id="HIX53877.1"/>
    </source>
</evidence>
<dbReference type="EMBL" id="DXEZ01000072">
    <property type="protein sequence ID" value="HIX53877.1"/>
    <property type="molecule type" value="Genomic_DNA"/>
</dbReference>
<organism evidence="1 2">
    <name type="scientific">Candidatus Sphingobacterium stercoripullorum</name>
    <dbReference type="NCBI Taxonomy" id="2838759"/>
    <lineage>
        <taxon>Bacteria</taxon>
        <taxon>Pseudomonadati</taxon>
        <taxon>Bacteroidota</taxon>
        <taxon>Sphingobacteriia</taxon>
        <taxon>Sphingobacteriales</taxon>
        <taxon>Sphingobacteriaceae</taxon>
        <taxon>Sphingobacterium</taxon>
    </lineage>
</organism>
<name>A0A9D1W7P3_9SPHI</name>
<comment type="caution">
    <text evidence="1">The sequence shown here is derived from an EMBL/GenBank/DDBJ whole genome shotgun (WGS) entry which is preliminary data.</text>
</comment>